<dbReference type="AlphaFoldDB" id="A0A8S9LWL9"/>
<name>A0A8S9LWL9_BRACR</name>
<proteinExistence type="inferred from homology"/>
<sequence length="174" mass="20484">MFKIRDRGDDRVECHSSSSFVLYTCINHIYININHYSFQHLEEEEKNKERETWYSINFSACSLSRSREWNPGSEGNCYGEKKPIEEETYWGSGSDIPTVRMVERVLRGLGPKVSVINITQLSEYRKDGHPSVYRKFWEPLNDDRLKNPASYSDCIHWCVPGVPDVWNQLLFHFL</sequence>
<dbReference type="InterPro" id="IPR029962">
    <property type="entry name" value="TBL"/>
</dbReference>
<reference evidence="3" key="1">
    <citation type="submission" date="2019-12" db="EMBL/GenBank/DDBJ databases">
        <title>Genome sequencing and annotation of Brassica cretica.</title>
        <authorList>
            <person name="Studholme D.J."/>
            <person name="Sarris P.F."/>
        </authorList>
    </citation>
    <scope>NUCLEOTIDE SEQUENCE</scope>
    <source>
        <strain evidence="3">PFS-102/07</strain>
        <tissue evidence="3">Leaf</tissue>
    </source>
</reference>
<dbReference type="EMBL" id="QGKY02000089">
    <property type="protein sequence ID" value="KAF2609616.1"/>
    <property type="molecule type" value="Genomic_DNA"/>
</dbReference>
<gene>
    <name evidence="3" type="ORF">F2Q70_00006968</name>
</gene>
<feature type="domain" description="Trichome birefringence-like C-terminal" evidence="2">
    <location>
        <begin position="58"/>
        <end position="172"/>
    </location>
</feature>
<accession>A0A8S9LWL9</accession>
<dbReference type="PANTHER" id="PTHR32285:SF202">
    <property type="entry name" value="PROTEIN TRICHOME BIREFRINGENCE-LIKE 35"/>
    <property type="match status" value="1"/>
</dbReference>
<evidence type="ECO:0000256" key="1">
    <source>
        <dbReference type="ARBA" id="ARBA00007727"/>
    </source>
</evidence>
<protein>
    <recommendedName>
        <fullName evidence="2">Trichome birefringence-like C-terminal domain-containing protein</fullName>
    </recommendedName>
</protein>
<dbReference type="PANTHER" id="PTHR32285">
    <property type="entry name" value="PROTEIN TRICHOME BIREFRINGENCE-LIKE 9-RELATED"/>
    <property type="match status" value="1"/>
</dbReference>
<dbReference type="Pfam" id="PF13839">
    <property type="entry name" value="PC-Esterase"/>
    <property type="match status" value="1"/>
</dbReference>
<dbReference type="GO" id="GO:0016413">
    <property type="term" value="F:O-acetyltransferase activity"/>
    <property type="evidence" value="ECO:0007669"/>
    <property type="project" value="InterPro"/>
</dbReference>
<comment type="caution">
    <text evidence="3">The sequence shown here is derived from an EMBL/GenBank/DDBJ whole genome shotgun (WGS) entry which is preliminary data.</text>
</comment>
<dbReference type="GO" id="GO:0005794">
    <property type="term" value="C:Golgi apparatus"/>
    <property type="evidence" value="ECO:0007669"/>
    <property type="project" value="TreeGrafter"/>
</dbReference>
<organism evidence="3">
    <name type="scientific">Brassica cretica</name>
    <name type="common">Mustard</name>
    <dbReference type="NCBI Taxonomy" id="69181"/>
    <lineage>
        <taxon>Eukaryota</taxon>
        <taxon>Viridiplantae</taxon>
        <taxon>Streptophyta</taxon>
        <taxon>Embryophyta</taxon>
        <taxon>Tracheophyta</taxon>
        <taxon>Spermatophyta</taxon>
        <taxon>Magnoliopsida</taxon>
        <taxon>eudicotyledons</taxon>
        <taxon>Gunneridae</taxon>
        <taxon>Pentapetalae</taxon>
        <taxon>rosids</taxon>
        <taxon>malvids</taxon>
        <taxon>Brassicales</taxon>
        <taxon>Brassicaceae</taxon>
        <taxon>Brassiceae</taxon>
        <taxon>Brassica</taxon>
    </lineage>
</organism>
<dbReference type="InterPro" id="IPR026057">
    <property type="entry name" value="TBL_C"/>
</dbReference>
<evidence type="ECO:0000259" key="2">
    <source>
        <dbReference type="Pfam" id="PF13839"/>
    </source>
</evidence>
<comment type="similarity">
    <text evidence="1">Belongs to the PC-esterase family. TBL subfamily.</text>
</comment>
<evidence type="ECO:0000313" key="3">
    <source>
        <dbReference type="EMBL" id="KAF2609616.1"/>
    </source>
</evidence>